<accession>A0ABQ5JM47</accession>
<feature type="transmembrane region" description="Helical" evidence="1">
    <location>
        <begin position="21"/>
        <end position="50"/>
    </location>
</feature>
<evidence type="ECO:0008006" key="4">
    <source>
        <dbReference type="Google" id="ProtNLM"/>
    </source>
</evidence>
<dbReference type="RefSeq" id="WP_407882944.1">
    <property type="nucleotide sequence ID" value="NZ_BQXO01000002.1"/>
</dbReference>
<keyword evidence="1" id="KW-0812">Transmembrane</keyword>
<evidence type="ECO:0000256" key="1">
    <source>
        <dbReference type="SAM" id="Phobius"/>
    </source>
</evidence>
<gene>
    <name evidence="2" type="ORF">JCM31185_08700</name>
</gene>
<comment type="caution">
    <text evidence="2">The sequence shown here is derived from an EMBL/GenBank/DDBJ whole genome shotgun (WGS) entry which is preliminary data.</text>
</comment>
<keyword evidence="1" id="KW-0472">Membrane</keyword>
<evidence type="ECO:0000313" key="3">
    <source>
        <dbReference type="Proteomes" id="UP001628078"/>
    </source>
</evidence>
<keyword evidence="1" id="KW-1133">Transmembrane helix</keyword>
<keyword evidence="3" id="KW-1185">Reference proteome</keyword>
<organism evidence="2 3">
    <name type="scientific">Furfurilactobacillus curtus</name>
    <dbReference type="NCBI Taxonomy" id="1746200"/>
    <lineage>
        <taxon>Bacteria</taxon>
        <taxon>Bacillati</taxon>
        <taxon>Bacillota</taxon>
        <taxon>Bacilli</taxon>
        <taxon>Lactobacillales</taxon>
        <taxon>Lactobacillaceae</taxon>
        <taxon>Furfurilactobacillus</taxon>
    </lineage>
</organism>
<dbReference type="Proteomes" id="UP001628078">
    <property type="component" value="Unassembled WGS sequence"/>
</dbReference>
<protein>
    <recommendedName>
        <fullName evidence="4">DUF1049 domain-containing protein</fullName>
    </recommendedName>
</protein>
<evidence type="ECO:0000313" key="2">
    <source>
        <dbReference type="EMBL" id="GKT05582.1"/>
    </source>
</evidence>
<proteinExistence type="predicted"/>
<name>A0ABQ5JM47_9LACO</name>
<sequence>MKNKQQKSTLIIRKRPSLFAMAYRAILLIGLWLVTGFIIYINVCFLFNVYSDNLVSDYLVLNLSLHLYKVLGILVIVVAGFITLFGTIHINRLKRRALDREQNNA</sequence>
<dbReference type="EMBL" id="BQXO01000002">
    <property type="protein sequence ID" value="GKT05582.1"/>
    <property type="molecule type" value="Genomic_DNA"/>
</dbReference>
<reference evidence="2 3" key="1">
    <citation type="submission" date="2022-03" db="EMBL/GenBank/DDBJ databases">
        <title>Draft genome sequence of Furfurilactobacillus curtus JCM 31185.</title>
        <authorList>
            <person name="Suzuki S."/>
            <person name="Endo A."/>
            <person name="Kajikawa A."/>
        </authorList>
    </citation>
    <scope>NUCLEOTIDE SEQUENCE [LARGE SCALE GENOMIC DNA]</scope>
    <source>
        <strain evidence="2 3">JCM 31185</strain>
    </source>
</reference>
<feature type="transmembrane region" description="Helical" evidence="1">
    <location>
        <begin position="70"/>
        <end position="90"/>
    </location>
</feature>